<keyword evidence="3" id="KW-1185">Reference proteome</keyword>
<organism evidence="2 3">
    <name type="scientific">Knoellia aerolata DSM 18566</name>
    <dbReference type="NCBI Taxonomy" id="1385519"/>
    <lineage>
        <taxon>Bacteria</taxon>
        <taxon>Bacillati</taxon>
        <taxon>Actinomycetota</taxon>
        <taxon>Actinomycetes</taxon>
        <taxon>Micrococcales</taxon>
        <taxon>Intrasporangiaceae</taxon>
        <taxon>Knoellia</taxon>
    </lineage>
</organism>
<evidence type="ECO:0000259" key="1">
    <source>
        <dbReference type="Pfam" id="PF01814"/>
    </source>
</evidence>
<gene>
    <name evidence="2" type="ORF">N801_18595</name>
</gene>
<dbReference type="Gene3D" id="1.20.120.520">
    <property type="entry name" value="nmb1532 protein domain like"/>
    <property type="match status" value="1"/>
</dbReference>
<feature type="domain" description="Hemerythrin-like" evidence="1">
    <location>
        <begin position="13"/>
        <end position="125"/>
    </location>
</feature>
<dbReference type="OrthoDB" id="3381279at2"/>
<dbReference type="RefSeq" id="WP_035940180.1">
    <property type="nucleotide sequence ID" value="NZ_AVPL01000066.1"/>
</dbReference>
<dbReference type="InterPro" id="IPR012312">
    <property type="entry name" value="Hemerythrin-like"/>
</dbReference>
<dbReference type="Proteomes" id="UP000030013">
    <property type="component" value="Unassembled WGS sequence"/>
</dbReference>
<dbReference type="AlphaFoldDB" id="A0A0A0JW66"/>
<accession>A0A0A0JW66</accession>
<dbReference type="EMBL" id="AVPL01000066">
    <property type="protein sequence ID" value="KGN39861.1"/>
    <property type="molecule type" value="Genomic_DNA"/>
</dbReference>
<protein>
    <submittedName>
        <fullName evidence="2">Hemerythrin</fullName>
    </submittedName>
</protein>
<dbReference type="STRING" id="1385519.N801_18595"/>
<proteinExistence type="predicted"/>
<name>A0A0A0JW66_9MICO</name>
<evidence type="ECO:0000313" key="2">
    <source>
        <dbReference type="EMBL" id="KGN39861.1"/>
    </source>
</evidence>
<comment type="caution">
    <text evidence="2">The sequence shown here is derived from an EMBL/GenBank/DDBJ whole genome shotgun (WGS) entry which is preliminary data.</text>
</comment>
<dbReference type="Pfam" id="PF01814">
    <property type="entry name" value="Hemerythrin"/>
    <property type="match status" value="1"/>
</dbReference>
<sequence length="141" mass="15117">MCSYCGCQAIEIIGRFTAEHEDIVNGLGDLRRSVASGVEADIASSAAALAGMLDPHTASEERSLFAELRQDEEFTDEVDQLCAEHHGLDAQLSAIAGGRHDVMADFEVALRRHIDREENGLFPAAAIALGGDAWERVHAVG</sequence>
<dbReference type="eggNOG" id="COG3945">
    <property type="taxonomic scope" value="Bacteria"/>
</dbReference>
<evidence type="ECO:0000313" key="3">
    <source>
        <dbReference type="Proteomes" id="UP000030013"/>
    </source>
</evidence>
<reference evidence="2 3" key="1">
    <citation type="submission" date="2013-08" db="EMBL/GenBank/DDBJ databases">
        <title>The genome sequence of Knoellia aerolata.</title>
        <authorList>
            <person name="Zhu W."/>
            <person name="Wang G."/>
        </authorList>
    </citation>
    <scope>NUCLEOTIDE SEQUENCE [LARGE SCALE GENOMIC DNA]</scope>
    <source>
        <strain evidence="2 3">DSM 18566</strain>
    </source>
</reference>